<name>A0A2X2WVQ8_CITKO</name>
<evidence type="ECO:0000313" key="3">
    <source>
        <dbReference type="Proteomes" id="UP000251584"/>
    </source>
</evidence>
<sequence>MQRRTMATFRRVTCDDPDSPRWLSYPGIVPTLCQHDDGVDFAGEQKGLWSVDRYLSLIAGELPRLRMMKPATGRVAATLLCTLIFPLTLRRRGRRCKMTLT</sequence>
<accession>A0A2X2WVQ8</accession>
<dbReference type="Proteomes" id="UP000251584">
    <property type="component" value="Unassembled WGS sequence"/>
</dbReference>
<organism evidence="2 3">
    <name type="scientific">Citrobacter koseri</name>
    <name type="common">Citrobacter diversus</name>
    <dbReference type="NCBI Taxonomy" id="545"/>
    <lineage>
        <taxon>Bacteria</taxon>
        <taxon>Pseudomonadati</taxon>
        <taxon>Pseudomonadota</taxon>
        <taxon>Gammaproteobacteria</taxon>
        <taxon>Enterobacterales</taxon>
        <taxon>Enterobacteriaceae</taxon>
        <taxon>Citrobacter</taxon>
    </lineage>
</organism>
<protein>
    <submittedName>
        <fullName evidence="2">Uncharacterized protein</fullName>
    </submittedName>
</protein>
<gene>
    <name evidence="2" type="primary">ydcF_1</name>
    <name evidence="2" type="ORF">NCTC10786_04939</name>
</gene>
<feature type="transmembrane region" description="Helical" evidence="1">
    <location>
        <begin position="71"/>
        <end position="89"/>
    </location>
</feature>
<keyword evidence="1" id="KW-0812">Transmembrane</keyword>
<proteinExistence type="predicted"/>
<dbReference type="Gene3D" id="1.10.3620.10">
    <property type="entry name" value="YdcF like domain"/>
    <property type="match status" value="1"/>
</dbReference>
<dbReference type="EMBL" id="UAVY01000008">
    <property type="protein sequence ID" value="SQB39855.1"/>
    <property type="molecule type" value="Genomic_DNA"/>
</dbReference>
<keyword evidence="1" id="KW-1133">Transmembrane helix</keyword>
<evidence type="ECO:0000313" key="2">
    <source>
        <dbReference type="EMBL" id="SQB39855.1"/>
    </source>
</evidence>
<keyword evidence="1" id="KW-0472">Membrane</keyword>
<evidence type="ECO:0000256" key="1">
    <source>
        <dbReference type="SAM" id="Phobius"/>
    </source>
</evidence>
<dbReference type="AlphaFoldDB" id="A0A2X2WVQ8"/>
<reference evidence="2 3" key="1">
    <citation type="submission" date="2018-06" db="EMBL/GenBank/DDBJ databases">
        <authorList>
            <consortium name="Pathogen Informatics"/>
            <person name="Doyle S."/>
        </authorList>
    </citation>
    <scope>NUCLEOTIDE SEQUENCE [LARGE SCALE GENOMIC DNA]</scope>
    <source>
        <strain evidence="2 3">NCTC10786</strain>
    </source>
</reference>